<dbReference type="RefSeq" id="XP_047735605.1">
    <property type="nucleotide sequence ID" value="XM_047879649.1"/>
</dbReference>
<evidence type="ECO:0000313" key="3">
    <source>
        <dbReference type="Proteomes" id="UP000694843"/>
    </source>
</evidence>
<gene>
    <name evidence="4" type="primary">LOC125177609</name>
</gene>
<feature type="compositionally biased region" description="Polar residues" evidence="1">
    <location>
        <begin position="319"/>
        <end position="329"/>
    </location>
</feature>
<evidence type="ECO:0000256" key="2">
    <source>
        <dbReference type="SAM" id="Phobius"/>
    </source>
</evidence>
<protein>
    <submittedName>
        <fullName evidence="4">Uncharacterized protein LOC125177609</fullName>
    </submittedName>
</protein>
<keyword evidence="3" id="KW-1185">Reference proteome</keyword>
<keyword evidence="2" id="KW-0812">Transmembrane</keyword>
<evidence type="ECO:0000256" key="1">
    <source>
        <dbReference type="SAM" id="MobiDB-lite"/>
    </source>
</evidence>
<reference evidence="4" key="1">
    <citation type="submission" date="2025-08" db="UniProtKB">
        <authorList>
            <consortium name="RefSeq"/>
        </authorList>
    </citation>
    <scope>IDENTIFICATION</scope>
    <source>
        <tissue evidence="4">Whole organism</tissue>
    </source>
</reference>
<sequence>MRLQDIPVSQIPQYSSSTISFKTAAENTQNFEDASRNLHHELKPMALSGPTSDGGSSALFFALPMALASTTLLLTVMACFYRRKKISLHSQNHGSVLFKYNDQVYDHTEYHAQSHQMRGTETFRKHDVLAHVQKSLKISQPQRQETSYILKPPQVAKQHYIKVSNHQSDGTYPSMLGAQSSAWCYEMIDNNSDGSLGENRRSFKKFHNEKLKASKKDHLLNCEDFVHEDPEDDMAPCGSACEAFCLPDLSYQKHRELWFSRHSKLLLHAPHHTTTSSLASKYPLHSSSPPHKNFSGFHENDDADHKSVNFLEKEEFAESETTQNKSHLSNPLGRDDLIENEDSNNTRQSMSFLNSEDAPIISDLNKNLHEESVGKNNAGDSSYDDFIYHCLDDVEVIHQNTQPVNSDAADSRIQNVVFAKRVDIQNFLKTAPALTE</sequence>
<dbReference type="GeneID" id="125177609"/>
<feature type="transmembrane region" description="Helical" evidence="2">
    <location>
        <begin position="58"/>
        <end position="81"/>
    </location>
</feature>
<dbReference type="KEGG" id="hazt:125177609"/>
<keyword evidence="2" id="KW-1133">Transmembrane helix</keyword>
<organism evidence="3 4">
    <name type="scientific">Hyalella azteca</name>
    <name type="common">Amphipod</name>
    <dbReference type="NCBI Taxonomy" id="294128"/>
    <lineage>
        <taxon>Eukaryota</taxon>
        <taxon>Metazoa</taxon>
        <taxon>Ecdysozoa</taxon>
        <taxon>Arthropoda</taxon>
        <taxon>Crustacea</taxon>
        <taxon>Multicrustacea</taxon>
        <taxon>Malacostraca</taxon>
        <taxon>Eumalacostraca</taxon>
        <taxon>Peracarida</taxon>
        <taxon>Amphipoda</taxon>
        <taxon>Senticaudata</taxon>
        <taxon>Talitrida</taxon>
        <taxon>Talitroidea</taxon>
        <taxon>Hyalellidae</taxon>
        <taxon>Hyalella</taxon>
    </lineage>
</organism>
<proteinExistence type="predicted"/>
<accession>A0A979FH47</accession>
<dbReference type="AlphaFoldDB" id="A0A979FH47"/>
<feature type="region of interest" description="Disordered" evidence="1">
    <location>
        <begin position="277"/>
        <end position="299"/>
    </location>
</feature>
<evidence type="ECO:0000313" key="4">
    <source>
        <dbReference type="RefSeq" id="XP_047735605.1"/>
    </source>
</evidence>
<dbReference type="Proteomes" id="UP000694843">
    <property type="component" value="Unplaced"/>
</dbReference>
<feature type="compositionally biased region" description="Polar residues" evidence="1">
    <location>
        <begin position="277"/>
        <end position="290"/>
    </location>
</feature>
<keyword evidence="2" id="KW-0472">Membrane</keyword>
<name>A0A979FH47_HYAAZ</name>
<feature type="region of interest" description="Disordered" evidence="1">
    <location>
        <begin position="315"/>
        <end position="342"/>
    </location>
</feature>